<dbReference type="PANTHER" id="PTHR35024:SF4">
    <property type="entry name" value="POLYMER-FORMING CYTOSKELETAL PROTEIN"/>
    <property type="match status" value="1"/>
</dbReference>
<sequence>MALFKRNNEITQENNTTKADATDKDNGANIADKAVKKVTIIGADCVIQGDIKLDGNIDVYGQIKGNVTSGTFKVSVMNNGSIEGDVIAEHVSINGRLAGVCHARNIEILQKGVLNGVCRAEVFSINTGGVFVGQSEPYVKKTNELSKEKKSNQDINPVGENNEMKVIKK</sequence>
<comment type="similarity">
    <text evidence="1">Belongs to the bactofilin family.</text>
</comment>
<dbReference type="AlphaFoldDB" id="A0A1B8HLV2"/>
<feature type="compositionally biased region" description="Polar residues" evidence="2">
    <location>
        <begin position="9"/>
        <end position="19"/>
    </location>
</feature>
<proteinExistence type="inferred from homology"/>
<dbReference type="PANTHER" id="PTHR35024">
    <property type="entry name" value="HYPOTHETICAL CYTOSOLIC PROTEIN"/>
    <property type="match status" value="1"/>
</dbReference>
<feature type="region of interest" description="Disordered" evidence="2">
    <location>
        <begin position="144"/>
        <end position="169"/>
    </location>
</feature>
<gene>
    <name evidence="3" type="ORF">AYY17_16385</name>
</gene>
<dbReference type="EMBL" id="LZEX01000004">
    <property type="protein sequence ID" value="OBU10403.1"/>
    <property type="molecule type" value="Genomic_DNA"/>
</dbReference>
<protein>
    <recommendedName>
        <fullName evidence="5">Polymer-forming cytoskeletal protein</fullName>
    </recommendedName>
</protein>
<evidence type="ECO:0000256" key="2">
    <source>
        <dbReference type="SAM" id="MobiDB-lite"/>
    </source>
</evidence>
<feature type="region of interest" description="Disordered" evidence="2">
    <location>
        <begin position="1"/>
        <end position="25"/>
    </location>
</feature>
<dbReference type="Proteomes" id="UP000092247">
    <property type="component" value="Unassembled WGS sequence"/>
</dbReference>
<accession>A0A1B8HLV2</accession>
<evidence type="ECO:0000256" key="1">
    <source>
        <dbReference type="ARBA" id="ARBA00044755"/>
    </source>
</evidence>
<dbReference type="RefSeq" id="WP_067422083.1">
    <property type="nucleotide sequence ID" value="NZ_LZEX01000004.1"/>
</dbReference>
<dbReference type="Pfam" id="PF04519">
    <property type="entry name" value="Bactofilin"/>
    <property type="match status" value="1"/>
</dbReference>
<dbReference type="STRING" id="368603.AYY16_09325"/>
<organism evidence="3 4">
    <name type="scientific">Morganella psychrotolerans</name>
    <dbReference type="NCBI Taxonomy" id="368603"/>
    <lineage>
        <taxon>Bacteria</taxon>
        <taxon>Pseudomonadati</taxon>
        <taxon>Pseudomonadota</taxon>
        <taxon>Gammaproteobacteria</taxon>
        <taxon>Enterobacterales</taxon>
        <taxon>Morganellaceae</taxon>
        <taxon>Morganella</taxon>
    </lineage>
</organism>
<comment type="caution">
    <text evidence="3">The sequence shown here is derived from an EMBL/GenBank/DDBJ whole genome shotgun (WGS) entry which is preliminary data.</text>
</comment>
<name>A0A1B8HLV2_9GAMM</name>
<reference evidence="3 4" key="1">
    <citation type="submission" date="2016-06" db="EMBL/GenBank/DDBJ databases">
        <authorList>
            <person name="Kjaerup R.B."/>
            <person name="Dalgaard T.S."/>
            <person name="Juul-Madsen H.R."/>
        </authorList>
    </citation>
    <scope>NUCLEOTIDE SEQUENCE [LARGE SCALE GENOMIC DNA]</scope>
    <source>
        <strain evidence="3 4">GCSL-Mp3</strain>
    </source>
</reference>
<evidence type="ECO:0000313" key="3">
    <source>
        <dbReference type="EMBL" id="OBU10403.1"/>
    </source>
</evidence>
<evidence type="ECO:0008006" key="5">
    <source>
        <dbReference type="Google" id="ProtNLM"/>
    </source>
</evidence>
<evidence type="ECO:0000313" key="4">
    <source>
        <dbReference type="Proteomes" id="UP000092247"/>
    </source>
</evidence>
<dbReference type="InterPro" id="IPR007607">
    <property type="entry name" value="BacA/B"/>
</dbReference>